<dbReference type="GO" id="GO:0009055">
    <property type="term" value="F:electron transfer activity"/>
    <property type="evidence" value="ECO:0007669"/>
    <property type="project" value="InterPro"/>
</dbReference>
<dbReference type="RefSeq" id="WP_002056230.1">
    <property type="nucleotide sequence ID" value="NZ_NTUG01000029.1"/>
</dbReference>
<dbReference type="InterPro" id="IPR011964">
    <property type="entry name" value="YVTN_b-propeller_repeat"/>
</dbReference>
<dbReference type="AlphaFoldDB" id="A0AA44Q902"/>
<dbReference type="InterPro" id="IPR015943">
    <property type="entry name" value="WD40/YVTN_repeat-like_dom_sf"/>
</dbReference>
<dbReference type="InterPro" id="IPR036909">
    <property type="entry name" value="Cyt_c-like_dom_sf"/>
</dbReference>
<sequence length="653" mass="72479">MMKRLFMAVVLLLCIGVFVSCEMKTSGKEVKRTDAVHSNNIIASKDGKWIYTANIDVNTVTVTDAKSRKVVSEIPVGKEPRQLTISPDEKVLYVSCMYDNKIDVISLEKKKVIDRIGTGIEPFGIVTNPDGTKLYVSNFRSGNVSVIDIEKKKTIQKIEIGDRPRTLAMTKDGKKLYVPHYLEGKISVVDTESNKVKKVITLAASPDKEDRKKSQGIPNTLEQFVIAPDGKTAWVPHMLTNTDTPIHFEETVFPAVSIIDLEKDEEITKQRKQLFEAMNVKDTKNETMIVSNPYDVVFNEKGTKAFVVMSGSEDLVMFDLTRGGNATQIVRRIPGSNPRGIILLPKENMLAVHNAMSHDMAFLQTGGDDSYAKVKADKNTVKLIEKDSLSKLVREGKEIFYSGNSDKYATTITGNNWMSCVTCHSDGEINGLSLMTPKGKRNVPSNVLTTKTGLFMWDGSRDDFTDYIHTVQGEMGGMMELDPGKEIPKDVQHMYDALLAFLDDPNSFPVPESPYRQADGSLTSMAKDGEQLFKGKANCLTCHGGENVTNSTKAVDENGKLTTNNTNFLYNIGTANETDTGYDGDARGAFQNKRQKGFFDPPTLRGVWATAPYLHDGSAKTIEEAVDKHQYEEKPQLSKQEVRAIAEYVKAIQ</sequence>
<dbReference type="Gene3D" id="1.10.760.10">
    <property type="entry name" value="Cytochrome c-like domain"/>
    <property type="match status" value="2"/>
</dbReference>
<dbReference type="SUPFAM" id="SSF46626">
    <property type="entry name" value="Cytochrome c"/>
    <property type="match status" value="2"/>
</dbReference>
<organism evidence="6 7">
    <name type="scientific">Bacillus cereus</name>
    <dbReference type="NCBI Taxonomy" id="1396"/>
    <lineage>
        <taxon>Bacteria</taxon>
        <taxon>Bacillati</taxon>
        <taxon>Bacillota</taxon>
        <taxon>Bacilli</taxon>
        <taxon>Bacillales</taxon>
        <taxon>Bacillaceae</taxon>
        <taxon>Bacillus</taxon>
        <taxon>Bacillus cereus group</taxon>
    </lineage>
</organism>
<comment type="caution">
    <text evidence="6">The sequence shown here is derived from an EMBL/GenBank/DDBJ whole genome shotgun (WGS) entry which is preliminary data.</text>
</comment>
<dbReference type="InterPro" id="IPR009056">
    <property type="entry name" value="Cyt_c-like_dom"/>
</dbReference>
<dbReference type="SUPFAM" id="SSF51004">
    <property type="entry name" value="C-terminal (heme d1) domain of cytochrome cd1-nitrite reductase"/>
    <property type="match status" value="2"/>
</dbReference>
<evidence type="ECO:0000256" key="3">
    <source>
        <dbReference type="ARBA" id="ARBA00023004"/>
    </source>
</evidence>
<keyword evidence="6" id="KW-0560">Oxidoreductase</keyword>
<keyword evidence="3 4" id="KW-0408">Iron</keyword>
<dbReference type="PANTHER" id="PTHR47197:SF3">
    <property type="entry name" value="DIHYDRO-HEME D1 DEHYDROGENASE"/>
    <property type="match status" value="1"/>
</dbReference>
<keyword evidence="1 4" id="KW-0349">Heme</keyword>
<evidence type="ECO:0000256" key="2">
    <source>
        <dbReference type="ARBA" id="ARBA00022723"/>
    </source>
</evidence>
<dbReference type="Gene3D" id="2.130.10.10">
    <property type="entry name" value="YVTN repeat-like/Quinoprotein amine dehydrogenase"/>
    <property type="match status" value="2"/>
</dbReference>
<keyword evidence="2 4" id="KW-0479">Metal-binding</keyword>
<gene>
    <name evidence="6" type="ORF">COK38_15635</name>
</gene>
<dbReference type="PROSITE" id="PS51257">
    <property type="entry name" value="PROKAR_LIPOPROTEIN"/>
    <property type="match status" value="1"/>
</dbReference>
<dbReference type="NCBIfam" id="TIGR02276">
    <property type="entry name" value="beta_rpt_yvtn"/>
    <property type="match status" value="2"/>
</dbReference>
<dbReference type="PANTHER" id="PTHR47197">
    <property type="entry name" value="PROTEIN NIRF"/>
    <property type="match status" value="1"/>
</dbReference>
<dbReference type="Proteomes" id="UP000226357">
    <property type="component" value="Unassembled WGS sequence"/>
</dbReference>
<dbReference type="InterPro" id="IPR051200">
    <property type="entry name" value="Host-pathogen_enzymatic-act"/>
</dbReference>
<evidence type="ECO:0000256" key="1">
    <source>
        <dbReference type="ARBA" id="ARBA00022617"/>
    </source>
</evidence>
<dbReference type="GO" id="GO:0046872">
    <property type="term" value="F:metal ion binding"/>
    <property type="evidence" value="ECO:0007669"/>
    <property type="project" value="UniProtKB-KW"/>
</dbReference>
<evidence type="ECO:0000313" key="7">
    <source>
        <dbReference type="Proteomes" id="UP000226357"/>
    </source>
</evidence>
<dbReference type="GO" id="GO:0020037">
    <property type="term" value="F:heme binding"/>
    <property type="evidence" value="ECO:0007669"/>
    <property type="project" value="InterPro"/>
</dbReference>
<dbReference type="InterPro" id="IPR011048">
    <property type="entry name" value="Haem_d1_sf"/>
</dbReference>
<dbReference type="Pfam" id="PF21419">
    <property type="entry name" value="RoxA-like_Cyt-c"/>
    <property type="match status" value="1"/>
</dbReference>
<feature type="domain" description="Cytochrome c" evidence="5">
    <location>
        <begin position="391"/>
        <end position="502"/>
    </location>
</feature>
<evidence type="ECO:0000259" key="5">
    <source>
        <dbReference type="PROSITE" id="PS51007"/>
    </source>
</evidence>
<dbReference type="Pfam" id="PF02239">
    <property type="entry name" value="Cytochrom_D1"/>
    <property type="match status" value="1"/>
</dbReference>
<proteinExistence type="predicted"/>
<dbReference type="PROSITE" id="PS51007">
    <property type="entry name" value="CYTC"/>
    <property type="match status" value="2"/>
</dbReference>
<reference evidence="6 7" key="1">
    <citation type="submission" date="2017-09" db="EMBL/GenBank/DDBJ databases">
        <title>Large-scale bioinformatics analysis of Bacillus genomes uncovers conserved roles of natural products in bacterial physiology.</title>
        <authorList>
            <consortium name="Agbiome Team Llc"/>
            <person name="Bleich R.M."/>
            <person name="Grubbs K.J."/>
            <person name="Santa Maria K.C."/>
            <person name="Allen S.E."/>
            <person name="Farag S."/>
            <person name="Shank E.A."/>
            <person name="Bowers A."/>
        </authorList>
    </citation>
    <scope>NUCLEOTIDE SEQUENCE [LARGE SCALE GENOMIC DNA]</scope>
    <source>
        <strain evidence="6 7">AFS067272</strain>
    </source>
</reference>
<dbReference type="EMBL" id="NVBO01000127">
    <property type="protein sequence ID" value="PFR99549.1"/>
    <property type="molecule type" value="Genomic_DNA"/>
</dbReference>
<protein>
    <submittedName>
        <fullName evidence="6">Cytochrome c peroxidase</fullName>
    </submittedName>
</protein>
<accession>A0AA44Q902</accession>
<keyword evidence="6" id="KW-0575">Peroxidase</keyword>
<dbReference type="GO" id="GO:0004601">
    <property type="term" value="F:peroxidase activity"/>
    <property type="evidence" value="ECO:0007669"/>
    <property type="project" value="UniProtKB-KW"/>
</dbReference>
<evidence type="ECO:0000256" key="4">
    <source>
        <dbReference type="PROSITE-ProRule" id="PRU00433"/>
    </source>
</evidence>
<name>A0AA44Q902_BACCE</name>
<feature type="domain" description="Cytochrome c" evidence="5">
    <location>
        <begin position="524"/>
        <end position="653"/>
    </location>
</feature>
<evidence type="ECO:0000313" key="6">
    <source>
        <dbReference type="EMBL" id="PFR99549.1"/>
    </source>
</evidence>